<feature type="binding site" evidence="12">
    <location>
        <begin position="223"/>
        <end position="228"/>
    </location>
    <ligand>
        <name>ATP</name>
        <dbReference type="ChEBI" id="CHEBI:30616"/>
    </ligand>
</feature>
<evidence type="ECO:0000313" key="15">
    <source>
        <dbReference type="Proteomes" id="UP001146469"/>
    </source>
</evidence>
<comment type="function">
    <text evidence="12">Catalyzes the phosphorylation of ribose at O-5 in a reaction requiring ATP and magnesium. The resulting D-ribose-5-phosphate can then be used either for sythesis of nucleotides, histidine, and tryptophan, or as a component of the pentose phosphate pathway.</text>
</comment>
<feature type="active site" description="Proton acceptor" evidence="12">
    <location>
        <position position="257"/>
    </location>
</feature>
<dbReference type="EMBL" id="JAKMUT010000007">
    <property type="protein sequence ID" value="MCZ9290174.1"/>
    <property type="molecule type" value="Genomic_DNA"/>
</dbReference>
<evidence type="ECO:0000256" key="9">
    <source>
        <dbReference type="ARBA" id="ARBA00022842"/>
    </source>
</evidence>
<dbReference type="GO" id="GO:0004747">
    <property type="term" value="F:ribokinase activity"/>
    <property type="evidence" value="ECO:0007669"/>
    <property type="project" value="UniProtKB-UniRule"/>
</dbReference>
<feature type="binding site" evidence="12">
    <location>
        <position position="146"/>
    </location>
    <ligand>
        <name>substrate</name>
    </ligand>
</feature>
<keyword evidence="10 12" id="KW-0630">Potassium</keyword>
<dbReference type="HAMAP" id="MF_01987">
    <property type="entry name" value="Ribokinase"/>
    <property type="match status" value="1"/>
</dbReference>
<comment type="cofactor">
    <cofactor evidence="12">
        <name>Mg(2+)</name>
        <dbReference type="ChEBI" id="CHEBI:18420"/>
    </cofactor>
    <text evidence="12">Requires a divalent cation, most likely magnesium in vivo, as an electrophilic catalyst to aid phosphoryl group transfer. It is the chelate of the metal and the nucleotide that is the actual substrate.</text>
</comment>
<feature type="domain" description="Carbohydrate kinase PfkB" evidence="13">
    <location>
        <begin position="7"/>
        <end position="296"/>
    </location>
</feature>
<dbReference type="InterPro" id="IPR002139">
    <property type="entry name" value="Ribo/fructo_kinase"/>
</dbReference>
<evidence type="ECO:0000256" key="7">
    <source>
        <dbReference type="ARBA" id="ARBA00022777"/>
    </source>
</evidence>
<feature type="binding site" evidence="12">
    <location>
        <begin position="15"/>
        <end position="17"/>
    </location>
    <ligand>
        <name>substrate</name>
    </ligand>
</feature>
<organism evidence="14 15">
    <name type="scientific">Corynebacterium evansiae</name>
    <dbReference type="NCBI Taxonomy" id="2913499"/>
    <lineage>
        <taxon>Bacteria</taxon>
        <taxon>Bacillati</taxon>
        <taxon>Actinomycetota</taxon>
        <taxon>Actinomycetes</taxon>
        <taxon>Mycobacteriales</taxon>
        <taxon>Corynebacteriaceae</taxon>
        <taxon>Corynebacterium</taxon>
    </lineage>
</organism>
<feature type="binding site" evidence="12">
    <location>
        <position position="292"/>
    </location>
    <ligand>
        <name>K(+)</name>
        <dbReference type="ChEBI" id="CHEBI:29103"/>
    </ligand>
</feature>
<feature type="binding site" evidence="12">
    <location>
        <position position="190"/>
    </location>
    <ligand>
        <name>ATP</name>
        <dbReference type="ChEBI" id="CHEBI:30616"/>
    </ligand>
</feature>
<evidence type="ECO:0000256" key="6">
    <source>
        <dbReference type="ARBA" id="ARBA00022741"/>
    </source>
</evidence>
<keyword evidence="8 12" id="KW-0067">ATP-binding</keyword>
<comment type="similarity">
    <text evidence="1">Belongs to the carbohydrate kinase pfkB family.</text>
</comment>
<evidence type="ECO:0000256" key="2">
    <source>
        <dbReference type="ARBA" id="ARBA00012035"/>
    </source>
</evidence>
<dbReference type="SUPFAM" id="SSF53613">
    <property type="entry name" value="Ribokinase-like"/>
    <property type="match status" value="1"/>
</dbReference>
<feature type="binding site" evidence="12">
    <location>
        <begin position="256"/>
        <end position="257"/>
    </location>
    <ligand>
        <name>ATP</name>
        <dbReference type="ChEBI" id="CHEBI:30616"/>
    </ligand>
</feature>
<name>A0A9X3LMN4_9CORY</name>
<dbReference type="InterPro" id="IPR011611">
    <property type="entry name" value="PfkB_dom"/>
</dbReference>
<dbReference type="GO" id="GO:0005524">
    <property type="term" value="F:ATP binding"/>
    <property type="evidence" value="ECO:0007669"/>
    <property type="project" value="UniProtKB-UniRule"/>
</dbReference>
<evidence type="ECO:0000256" key="8">
    <source>
        <dbReference type="ARBA" id="ARBA00022840"/>
    </source>
</evidence>
<dbReference type="AlphaFoldDB" id="A0A9X3LMN4"/>
<evidence type="ECO:0000256" key="12">
    <source>
        <dbReference type="HAMAP-Rule" id="MF_01987"/>
    </source>
</evidence>
<evidence type="ECO:0000256" key="11">
    <source>
        <dbReference type="ARBA" id="ARBA00023277"/>
    </source>
</evidence>
<dbReference type="PROSITE" id="PS00583">
    <property type="entry name" value="PFKB_KINASES_1"/>
    <property type="match status" value="1"/>
</dbReference>
<evidence type="ECO:0000256" key="3">
    <source>
        <dbReference type="ARBA" id="ARBA00016943"/>
    </source>
</evidence>
<feature type="binding site" evidence="12">
    <location>
        <position position="257"/>
    </location>
    <ligand>
        <name>substrate</name>
    </ligand>
</feature>
<feature type="binding site" evidence="12">
    <location>
        <position position="287"/>
    </location>
    <ligand>
        <name>K(+)</name>
        <dbReference type="ChEBI" id="CHEBI:29103"/>
    </ligand>
</feature>
<accession>A0A9X3LMN4</accession>
<dbReference type="Proteomes" id="UP001146469">
    <property type="component" value="Unassembled WGS sequence"/>
</dbReference>
<comment type="catalytic activity">
    <reaction evidence="12">
        <text>D-ribose + ATP = D-ribose 5-phosphate + ADP + H(+)</text>
        <dbReference type="Rhea" id="RHEA:13697"/>
        <dbReference type="ChEBI" id="CHEBI:15378"/>
        <dbReference type="ChEBI" id="CHEBI:30616"/>
        <dbReference type="ChEBI" id="CHEBI:47013"/>
        <dbReference type="ChEBI" id="CHEBI:78346"/>
        <dbReference type="ChEBI" id="CHEBI:456216"/>
        <dbReference type="EC" id="2.7.1.15"/>
    </reaction>
</comment>
<dbReference type="InterPro" id="IPR002173">
    <property type="entry name" value="Carboh/pur_kinase_PfkB_CS"/>
</dbReference>
<feature type="binding site" evidence="12">
    <location>
        <position position="290"/>
    </location>
    <ligand>
        <name>K(+)</name>
        <dbReference type="ChEBI" id="CHEBI:29103"/>
    </ligand>
</feature>
<keyword evidence="15" id="KW-1185">Reference proteome</keyword>
<dbReference type="InterPro" id="IPR011877">
    <property type="entry name" value="Ribokinase"/>
</dbReference>
<protein>
    <recommendedName>
        <fullName evidence="3 12">Ribokinase</fullName>
        <shortName evidence="12">RK</shortName>
        <ecNumber evidence="2 12">2.7.1.15</ecNumber>
    </recommendedName>
</protein>
<evidence type="ECO:0000259" key="13">
    <source>
        <dbReference type="Pfam" id="PF00294"/>
    </source>
</evidence>
<dbReference type="RefSeq" id="WP_269944724.1">
    <property type="nucleotide sequence ID" value="NZ_JAKMUT010000007.1"/>
</dbReference>
<dbReference type="GO" id="GO:0019303">
    <property type="term" value="P:D-ribose catabolic process"/>
    <property type="evidence" value="ECO:0007669"/>
    <property type="project" value="UniProtKB-UniRule"/>
</dbReference>
<comment type="subunit">
    <text evidence="12">Homodimer.</text>
</comment>
<feature type="binding site" evidence="12">
    <location>
        <position position="251"/>
    </location>
    <ligand>
        <name>K(+)</name>
        <dbReference type="ChEBI" id="CHEBI:29103"/>
    </ligand>
</feature>
<evidence type="ECO:0000256" key="1">
    <source>
        <dbReference type="ARBA" id="ARBA00005380"/>
    </source>
</evidence>
<feature type="binding site" evidence="12">
    <location>
        <position position="253"/>
    </location>
    <ligand>
        <name>K(+)</name>
        <dbReference type="ChEBI" id="CHEBI:29103"/>
    </ligand>
</feature>
<keyword evidence="4 12" id="KW-0808">Transferase</keyword>
<dbReference type="GO" id="GO:0005737">
    <property type="term" value="C:cytoplasm"/>
    <property type="evidence" value="ECO:0007669"/>
    <property type="project" value="UniProtKB-SubCell"/>
</dbReference>
<comment type="subcellular location">
    <subcellularLocation>
        <location evidence="12">Cytoplasm</location>
    </subcellularLocation>
</comment>
<evidence type="ECO:0000256" key="5">
    <source>
        <dbReference type="ARBA" id="ARBA00022723"/>
    </source>
</evidence>
<keyword evidence="12" id="KW-0963">Cytoplasm</keyword>
<dbReference type="InterPro" id="IPR029056">
    <property type="entry name" value="Ribokinase-like"/>
</dbReference>
<sequence>MRDSNATVVVSGTTNVDTFVTVQNFPQPGETTIAEPGIEGLGGKGANQAAACAHLGVNTVLLSAVGNDPQGELAITELREHGVNTDYIVSSRQPTGRAFIMNDPSGENIIIVTSGANELVSPAQQRETVEELRRQGPVPIVLAQGELTPEHSAELPKLVANSDSRLVLNLAPVTTRDPDLLAAADPLVLNEGEAAAVLDAAPGTPIEELLERLRPIARSVVVTLGQRGAMILEGDAEPVHIPAVYVERVVDTTGAGDAFCGTLAAALAQGENLVDACTLGAAAGALATQKRGAAGSYATENEIRRLGDA</sequence>
<keyword evidence="9 12" id="KW-0460">Magnesium</keyword>
<dbReference type="PANTHER" id="PTHR10584">
    <property type="entry name" value="SUGAR KINASE"/>
    <property type="match status" value="1"/>
</dbReference>
<feature type="binding site" evidence="12">
    <location>
        <position position="296"/>
    </location>
    <ligand>
        <name>K(+)</name>
        <dbReference type="ChEBI" id="CHEBI:29103"/>
    </ligand>
</feature>
<comment type="caution">
    <text evidence="12">Lacks conserved residue(s) required for the propagation of feature annotation.</text>
</comment>
<feature type="binding site" evidence="12">
    <location>
        <begin position="43"/>
        <end position="47"/>
    </location>
    <ligand>
        <name>substrate</name>
    </ligand>
</feature>
<gene>
    <name evidence="12" type="primary">rbsK</name>
    <name evidence="14" type="ORF">L8V00_08160</name>
</gene>
<comment type="pathway">
    <text evidence="12">Carbohydrate metabolism; D-ribose degradation; D-ribose 5-phosphate from beta-D-ribopyranose: step 2/2.</text>
</comment>
<comment type="similarity">
    <text evidence="12">Belongs to the carbohydrate kinase PfkB family. Ribokinase subfamily.</text>
</comment>
<keyword evidence="6 12" id="KW-0547">Nucleotide-binding</keyword>
<keyword evidence="7 12" id="KW-0418">Kinase</keyword>
<evidence type="ECO:0000256" key="4">
    <source>
        <dbReference type="ARBA" id="ARBA00022679"/>
    </source>
</evidence>
<evidence type="ECO:0000256" key="10">
    <source>
        <dbReference type="ARBA" id="ARBA00022958"/>
    </source>
</evidence>
<proteinExistence type="inferred from homology"/>
<dbReference type="PANTHER" id="PTHR10584:SF166">
    <property type="entry name" value="RIBOKINASE"/>
    <property type="match status" value="1"/>
</dbReference>
<dbReference type="GO" id="GO:0046872">
    <property type="term" value="F:metal ion binding"/>
    <property type="evidence" value="ECO:0007669"/>
    <property type="project" value="UniProtKB-KW"/>
</dbReference>
<dbReference type="CDD" id="cd01174">
    <property type="entry name" value="ribokinase"/>
    <property type="match status" value="1"/>
</dbReference>
<comment type="caution">
    <text evidence="14">The sequence shown here is derived from an EMBL/GenBank/DDBJ whole genome shotgun (WGS) entry which is preliminary data.</text>
</comment>
<reference evidence="14" key="1">
    <citation type="submission" date="2022-02" db="EMBL/GenBank/DDBJ databases">
        <title>Corynebacterium sp. from urogenital microbiome.</title>
        <authorList>
            <person name="Cappelli E.A."/>
            <person name="Ribeiro T.G."/>
            <person name="Peixe L."/>
        </authorList>
    </citation>
    <scope>NUCLEOTIDE SEQUENCE</scope>
    <source>
        <strain evidence="14">C8Ua_174</strain>
    </source>
</reference>
<dbReference type="PRINTS" id="PR00990">
    <property type="entry name" value="RIBOKINASE"/>
</dbReference>
<comment type="activity regulation">
    <text evidence="12">Activated by a monovalent cation that binds near, but not in, the active site. The most likely occupant of the site in vivo is potassium. Ion binding induces a conformational change that may alter substrate affinity.</text>
</comment>
<keyword evidence="11 12" id="KW-0119">Carbohydrate metabolism</keyword>
<dbReference type="Gene3D" id="3.40.1190.20">
    <property type="match status" value="1"/>
</dbReference>
<keyword evidence="5 12" id="KW-0479">Metal-binding</keyword>
<dbReference type="Pfam" id="PF00294">
    <property type="entry name" value="PfkB"/>
    <property type="match status" value="1"/>
</dbReference>
<dbReference type="EC" id="2.7.1.15" evidence="2 12"/>
<evidence type="ECO:0000313" key="14">
    <source>
        <dbReference type="EMBL" id="MCZ9290174.1"/>
    </source>
</evidence>